<dbReference type="SUPFAM" id="SSF54999">
    <property type="entry name" value="Ribosomal protein S10"/>
    <property type="match status" value="1"/>
</dbReference>
<evidence type="ECO:0000313" key="4">
    <source>
        <dbReference type="EMBL" id="CAG8624424.1"/>
    </source>
</evidence>
<reference evidence="4" key="1">
    <citation type="submission" date="2021-06" db="EMBL/GenBank/DDBJ databases">
        <authorList>
            <person name="Kallberg Y."/>
            <person name="Tangrot J."/>
            <person name="Rosling A."/>
        </authorList>
    </citation>
    <scope>NUCLEOTIDE SEQUENCE</scope>
    <source>
        <strain evidence="4">MT106</strain>
    </source>
</reference>
<evidence type="ECO:0000256" key="1">
    <source>
        <dbReference type="ARBA" id="ARBA00022980"/>
    </source>
</evidence>
<protein>
    <submittedName>
        <fullName evidence="4">10835_t:CDS:1</fullName>
    </submittedName>
</protein>
<gene>
    <name evidence="4" type="ORF">AGERDE_LOCUS10215</name>
</gene>
<keyword evidence="2" id="KW-0687">Ribonucleoprotein</keyword>
<organism evidence="4 5">
    <name type="scientific">Ambispora gerdemannii</name>
    <dbReference type="NCBI Taxonomy" id="144530"/>
    <lineage>
        <taxon>Eukaryota</taxon>
        <taxon>Fungi</taxon>
        <taxon>Fungi incertae sedis</taxon>
        <taxon>Mucoromycota</taxon>
        <taxon>Glomeromycotina</taxon>
        <taxon>Glomeromycetes</taxon>
        <taxon>Archaeosporales</taxon>
        <taxon>Ambisporaceae</taxon>
        <taxon>Ambispora</taxon>
    </lineage>
</organism>
<dbReference type="GO" id="GO:1990904">
    <property type="term" value="C:ribonucleoprotein complex"/>
    <property type="evidence" value="ECO:0007669"/>
    <property type="project" value="UniProtKB-KW"/>
</dbReference>
<accession>A0A9N9D2D9</accession>
<feature type="domain" description="Small ribosomal subunit protein uS10" evidence="3">
    <location>
        <begin position="25"/>
        <end position="67"/>
    </location>
</feature>
<dbReference type="AlphaFoldDB" id="A0A9N9D2D9"/>
<name>A0A9N9D2D9_9GLOM</name>
<dbReference type="Proteomes" id="UP000789831">
    <property type="component" value="Unassembled WGS sequence"/>
</dbReference>
<evidence type="ECO:0000256" key="2">
    <source>
        <dbReference type="ARBA" id="ARBA00023274"/>
    </source>
</evidence>
<dbReference type="EMBL" id="CAJVPL010003022">
    <property type="protein sequence ID" value="CAG8624424.1"/>
    <property type="molecule type" value="Genomic_DNA"/>
</dbReference>
<keyword evidence="1" id="KW-0689">Ribosomal protein</keyword>
<sequence>MKQAKNHYLGFDITSTEEAIKIFRSPIPYQPKVNLLPIFPHKHKDTQEQFGRRAHQRLIEIPNPNSEDSCNLKSLSRCPESWVGDRPGISGACSINKYAATSALTKCGVPKNRLRYRKLLIALIMHQF</sequence>
<dbReference type="Gene3D" id="3.30.70.600">
    <property type="entry name" value="Ribosomal protein S10 domain"/>
    <property type="match status" value="1"/>
</dbReference>
<comment type="caution">
    <text evidence="4">The sequence shown here is derived from an EMBL/GenBank/DDBJ whole genome shotgun (WGS) entry which is preliminary data.</text>
</comment>
<keyword evidence="5" id="KW-1185">Reference proteome</keyword>
<dbReference type="InterPro" id="IPR036838">
    <property type="entry name" value="Ribosomal_uS10_dom_sf"/>
</dbReference>
<dbReference type="GO" id="GO:0005840">
    <property type="term" value="C:ribosome"/>
    <property type="evidence" value="ECO:0007669"/>
    <property type="project" value="UniProtKB-KW"/>
</dbReference>
<dbReference type="Pfam" id="PF00338">
    <property type="entry name" value="Ribosomal_S10"/>
    <property type="match status" value="1"/>
</dbReference>
<proteinExistence type="predicted"/>
<dbReference type="InterPro" id="IPR027486">
    <property type="entry name" value="Ribosomal_uS10_dom"/>
</dbReference>
<evidence type="ECO:0000313" key="5">
    <source>
        <dbReference type="Proteomes" id="UP000789831"/>
    </source>
</evidence>
<evidence type="ECO:0000259" key="3">
    <source>
        <dbReference type="Pfam" id="PF00338"/>
    </source>
</evidence>